<keyword evidence="4 7" id="KW-0732">Signal</keyword>
<dbReference type="CDD" id="cd16030">
    <property type="entry name" value="iduronate-2-sulfatase"/>
    <property type="match status" value="1"/>
</dbReference>
<feature type="domain" description="Sulfatase N-terminal" evidence="8">
    <location>
        <begin position="23"/>
        <end position="378"/>
    </location>
</feature>
<keyword evidence="6" id="KW-0106">Calcium</keyword>
<dbReference type="InterPro" id="IPR035874">
    <property type="entry name" value="IDS"/>
</dbReference>
<reference evidence="9 10" key="1">
    <citation type="submission" date="2019-04" db="EMBL/GenBank/DDBJ databases">
        <authorList>
            <person name="Van Vliet M D."/>
        </authorList>
    </citation>
    <scope>NUCLEOTIDE SEQUENCE [LARGE SCALE GENOMIC DNA]</scope>
    <source>
        <strain evidence="9 10">F21</strain>
    </source>
</reference>
<keyword evidence="10" id="KW-1185">Reference proteome</keyword>
<organism evidence="9 10">
    <name type="scientific">Pontiella sulfatireligans</name>
    <dbReference type="NCBI Taxonomy" id="2750658"/>
    <lineage>
        <taxon>Bacteria</taxon>
        <taxon>Pseudomonadati</taxon>
        <taxon>Kiritimatiellota</taxon>
        <taxon>Kiritimatiellia</taxon>
        <taxon>Kiritimatiellales</taxon>
        <taxon>Pontiellaceae</taxon>
        <taxon>Pontiella</taxon>
    </lineage>
</organism>
<name>A0A6C2ULA3_9BACT</name>
<comment type="cofactor">
    <cofactor evidence="1">
        <name>Ca(2+)</name>
        <dbReference type="ChEBI" id="CHEBI:29108"/>
    </cofactor>
</comment>
<protein>
    <submittedName>
        <fullName evidence="9">Choline-sulfatase</fullName>
    </submittedName>
</protein>
<dbReference type="AlphaFoldDB" id="A0A6C2ULA3"/>
<evidence type="ECO:0000256" key="5">
    <source>
        <dbReference type="ARBA" id="ARBA00022801"/>
    </source>
</evidence>
<dbReference type="GO" id="GO:0046872">
    <property type="term" value="F:metal ion binding"/>
    <property type="evidence" value="ECO:0007669"/>
    <property type="project" value="UniProtKB-KW"/>
</dbReference>
<gene>
    <name evidence="9" type="primary">betC_42</name>
    <name evidence="9" type="ORF">SCARR_02739</name>
</gene>
<sequence length="475" mass="53783">MKVKYISVLLMLVAGLAGAAEKPNVLFVAIDDLNDWVGCFGGNPQVQTPSLDKFNAEGGMVMFDAHASSTVCGPSRSSLLTGKYPHKTGVYGNTTNLRNAPKAKDLLTLPQYFSTHGYHALSRGKIFHRHPWPGEEMGDQGQWAFDEWVQDKGGVGPISKERPVCGLPAEPGDTSYHAKGFDWGSTVGNDETKMKDYITAEWAAEQLNTRDFEKPFFMAIGLSKPHLPWYVPQKYFDMYPLDEIELHKTIPNDLEDILNKYGKPAKPNGTWLRVEKAGRHKEAVRAYLATITFLDDCVGVLLDGLEQSKYANNTIVMLWGDHGWHLGEKQRYGKTMLWQESCRVPLMVKVPGVTPKNKRCDGVVNLIDMYPTLIDLCGLPKNPENDGRSFVKLLHNPDMQWNTPTLSDYNYGGHRIYDGRYSYIVFTEKGTEELYDHQNDPMEWHNQVNNPEYEQIKERLKVLVPTQREPESPKN</sequence>
<evidence type="ECO:0000256" key="3">
    <source>
        <dbReference type="ARBA" id="ARBA00022723"/>
    </source>
</evidence>
<dbReference type="SUPFAM" id="SSF53649">
    <property type="entry name" value="Alkaline phosphatase-like"/>
    <property type="match status" value="1"/>
</dbReference>
<feature type="signal peptide" evidence="7">
    <location>
        <begin position="1"/>
        <end position="19"/>
    </location>
</feature>
<dbReference type="Proteomes" id="UP000346198">
    <property type="component" value="Unassembled WGS sequence"/>
</dbReference>
<keyword evidence="5" id="KW-0378">Hydrolase</keyword>
<dbReference type="PANTHER" id="PTHR45953">
    <property type="entry name" value="IDURONATE 2-SULFATASE"/>
    <property type="match status" value="1"/>
</dbReference>
<dbReference type="InterPro" id="IPR000917">
    <property type="entry name" value="Sulfatase_N"/>
</dbReference>
<dbReference type="InterPro" id="IPR017850">
    <property type="entry name" value="Alkaline_phosphatase_core_sf"/>
</dbReference>
<feature type="chain" id="PRO_5028919009" evidence="7">
    <location>
        <begin position="20"/>
        <end position="475"/>
    </location>
</feature>
<keyword evidence="3" id="KW-0479">Metal-binding</keyword>
<dbReference type="EMBL" id="CAAHFH010000002">
    <property type="protein sequence ID" value="VGO20673.1"/>
    <property type="molecule type" value="Genomic_DNA"/>
</dbReference>
<dbReference type="Pfam" id="PF00884">
    <property type="entry name" value="Sulfatase"/>
    <property type="match status" value="1"/>
</dbReference>
<evidence type="ECO:0000256" key="4">
    <source>
        <dbReference type="ARBA" id="ARBA00022729"/>
    </source>
</evidence>
<evidence type="ECO:0000256" key="2">
    <source>
        <dbReference type="ARBA" id="ARBA00008779"/>
    </source>
</evidence>
<accession>A0A6C2ULA3</accession>
<dbReference type="GO" id="GO:0004423">
    <property type="term" value="F:iduronate-2-sulfatase activity"/>
    <property type="evidence" value="ECO:0007669"/>
    <property type="project" value="InterPro"/>
</dbReference>
<dbReference type="PANTHER" id="PTHR45953:SF1">
    <property type="entry name" value="IDURONATE 2-SULFATASE"/>
    <property type="match status" value="1"/>
</dbReference>
<evidence type="ECO:0000313" key="9">
    <source>
        <dbReference type="EMBL" id="VGO20673.1"/>
    </source>
</evidence>
<evidence type="ECO:0000256" key="1">
    <source>
        <dbReference type="ARBA" id="ARBA00001913"/>
    </source>
</evidence>
<comment type="similarity">
    <text evidence="2">Belongs to the sulfatase family.</text>
</comment>
<evidence type="ECO:0000259" key="8">
    <source>
        <dbReference type="Pfam" id="PF00884"/>
    </source>
</evidence>
<dbReference type="GO" id="GO:0005737">
    <property type="term" value="C:cytoplasm"/>
    <property type="evidence" value="ECO:0007669"/>
    <property type="project" value="TreeGrafter"/>
</dbReference>
<evidence type="ECO:0000256" key="7">
    <source>
        <dbReference type="SAM" id="SignalP"/>
    </source>
</evidence>
<proteinExistence type="inferred from homology"/>
<dbReference type="Gene3D" id="3.40.720.10">
    <property type="entry name" value="Alkaline Phosphatase, subunit A"/>
    <property type="match status" value="1"/>
</dbReference>
<evidence type="ECO:0000313" key="10">
    <source>
        <dbReference type="Proteomes" id="UP000346198"/>
    </source>
</evidence>
<dbReference type="RefSeq" id="WP_136062199.1">
    <property type="nucleotide sequence ID" value="NZ_CAAHFH010000002.1"/>
</dbReference>
<evidence type="ECO:0000256" key="6">
    <source>
        <dbReference type="ARBA" id="ARBA00022837"/>
    </source>
</evidence>